<dbReference type="KEGG" id="sapo:SAPIO_CDS0364"/>
<evidence type="ECO:0000313" key="9">
    <source>
        <dbReference type="Proteomes" id="UP000028545"/>
    </source>
</evidence>
<keyword evidence="3 6" id="KW-1133">Transmembrane helix</keyword>
<keyword evidence="9" id="KW-1185">Reference proteome</keyword>
<keyword evidence="2 6" id="KW-0812">Transmembrane</keyword>
<feature type="domain" description="Rhodopsin" evidence="7">
    <location>
        <begin position="22"/>
        <end position="241"/>
    </location>
</feature>
<dbReference type="OrthoDB" id="2988756at2759"/>
<feature type="transmembrane region" description="Helical" evidence="6">
    <location>
        <begin position="215"/>
        <end position="239"/>
    </location>
</feature>
<accession>A0A084GGV6</accession>
<dbReference type="PANTHER" id="PTHR33048">
    <property type="entry name" value="PTH11-LIKE INTEGRAL MEMBRANE PROTEIN (AFU_ORTHOLOGUE AFUA_5G11245)"/>
    <property type="match status" value="1"/>
</dbReference>
<dbReference type="EMBL" id="JOWA01000022">
    <property type="protein sequence ID" value="KEZ46568.1"/>
    <property type="molecule type" value="Genomic_DNA"/>
</dbReference>
<dbReference type="AlphaFoldDB" id="A0A084GGV6"/>
<evidence type="ECO:0000313" key="8">
    <source>
        <dbReference type="EMBL" id="KEZ46568.1"/>
    </source>
</evidence>
<evidence type="ECO:0000256" key="4">
    <source>
        <dbReference type="ARBA" id="ARBA00023136"/>
    </source>
</evidence>
<organism evidence="8 9">
    <name type="scientific">Pseudallescheria apiosperma</name>
    <name type="common">Scedosporium apiospermum</name>
    <dbReference type="NCBI Taxonomy" id="563466"/>
    <lineage>
        <taxon>Eukaryota</taxon>
        <taxon>Fungi</taxon>
        <taxon>Dikarya</taxon>
        <taxon>Ascomycota</taxon>
        <taxon>Pezizomycotina</taxon>
        <taxon>Sordariomycetes</taxon>
        <taxon>Hypocreomycetidae</taxon>
        <taxon>Microascales</taxon>
        <taxon>Microascaceae</taxon>
        <taxon>Scedosporium</taxon>
    </lineage>
</organism>
<dbReference type="Proteomes" id="UP000028545">
    <property type="component" value="Unassembled WGS sequence"/>
</dbReference>
<feature type="transmembrane region" description="Helical" evidence="6">
    <location>
        <begin position="6"/>
        <end position="25"/>
    </location>
</feature>
<dbReference type="HOGENOM" id="CLU_019101_0_2_1"/>
<evidence type="ECO:0000256" key="6">
    <source>
        <dbReference type="SAM" id="Phobius"/>
    </source>
</evidence>
<dbReference type="GeneID" id="27718516"/>
<protein>
    <recommendedName>
        <fullName evidence="7">Rhodopsin domain-containing protein</fullName>
    </recommendedName>
</protein>
<comment type="similarity">
    <text evidence="5">Belongs to the SAT4 family.</text>
</comment>
<proteinExistence type="inferred from homology"/>
<dbReference type="PANTHER" id="PTHR33048:SF2">
    <property type="entry name" value="SRPK"/>
    <property type="match status" value="1"/>
</dbReference>
<name>A0A084GGV6_PSEDA</name>
<comment type="subcellular location">
    <subcellularLocation>
        <location evidence="1">Membrane</location>
        <topology evidence="1">Multi-pass membrane protein</topology>
    </subcellularLocation>
</comment>
<feature type="transmembrane region" description="Helical" evidence="6">
    <location>
        <begin position="37"/>
        <end position="60"/>
    </location>
</feature>
<evidence type="ECO:0000256" key="5">
    <source>
        <dbReference type="ARBA" id="ARBA00038359"/>
    </source>
</evidence>
<feature type="transmembrane region" description="Helical" evidence="6">
    <location>
        <begin position="100"/>
        <end position="120"/>
    </location>
</feature>
<evidence type="ECO:0000256" key="2">
    <source>
        <dbReference type="ARBA" id="ARBA00022692"/>
    </source>
</evidence>
<feature type="transmembrane region" description="Helical" evidence="6">
    <location>
        <begin position="132"/>
        <end position="152"/>
    </location>
</feature>
<evidence type="ECO:0000259" key="7">
    <source>
        <dbReference type="Pfam" id="PF20684"/>
    </source>
</evidence>
<gene>
    <name evidence="8" type="ORF">SAPIO_CDS0364</name>
</gene>
<evidence type="ECO:0000256" key="1">
    <source>
        <dbReference type="ARBA" id="ARBA00004141"/>
    </source>
</evidence>
<comment type="caution">
    <text evidence="8">The sequence shown here is derived from an EMBL/GenBank/DDBJ whole genome shotgun (WGS) entry which is preliminary data.</text>
</comment>
<keyword evidence="4 6" id="KW-0472">Membrane</keyword>
<dbReference type="InterPro" id="IPR052337">
    <property type="entry name" value="SAT4-like"/>
</dbReference>
<dbReference type="RefSeq" id="XP_016646367.1">
    <property type="nucleotide sequence ID" value="XM_016783167.1"/>
</dbReference>
<dbReference type="Pfam" id="PF20684">
    <property type="entry name" value="Fung_rhodopsin"/>
    <property type="match status" value="1"/>
</dbReference>
<sequence>MNSFSTEAWTFLALGIVTILIRTYARWRLVRWKGLWIDDYLMLLVIIPYAIETTLAHIVATSAHGLANSGMTDEERAGLSPDSDEYRWRVLGSKIQVAGWSMYVTVLWMIKAAWCAFYLRLTGGLFGYHTRLMIGFVAIVVTYLAVLLSILFGCTKMSKNWQIYPDPGNLCQPALSKLDIFMTITLNISTDAYLVLTPIPILWCAKLPVIKKIGLIVLFSGAIFVMIAGVLRCILILMVGRYRNPDSTPAIHAKLRINDRPV</sequence>
<feature type="transmembrane region" description="Helical" evidence="6">
    <location>
        <begin position="180"/>
        <end position="203"/>
    </location>
</feature>
<dbReference type="GO" id="GO:0016020">
    <property type="term" value="C:membrane"/>
    <property type="evidence" value="ECO:0007669"/>
    <property type="project" value="UniProtKB-SubCell"/>
</dbReference>
<evidence type="ECO:0000256" key="3">
    <source>
        <dbReference type="ARBA" id="ARBA00022989"/>
    </source>
</evidence>
<dbReference type="OMA" id="GNFCHPA"/>
<dbReference type="VEuPathDB" id="FungiDB:SAPIO_CDS0364"/>
<dbReference type="InterPro" id="IPR049326">
    <property type="entry name" value="Rhodopsin_dom_fungi"/>
</dbReference>
<reference evidence="8 9" key="1">
    <citation type="journal article" date="2014" name="Genome Announc.">
        <title>Draft genome sequence of the pathogenic fungus Scedosporium apiospermum.</title>
        <authorList>
            <person name="Vandeputte P."/>
            <person name="Ghamrawi S."/>
            <person name="Rechenmann M."/>
            <person name="Iltis A."/>
            <person name="Giraud S."/>
            <person name="Fleury M."/>
            <person name="Thornton C."/>
            <person name="Delhaes L."/>
            <person name="Meyer W."/>
            <person name="Papon N."/>
            <person name="Bouchara J.P."/>
        </authorList>
    </citation>
    <scope>NUCLEOTIDE SEQUENCE [LARGE SCALE GENOMIC DNA]</scope>
    <source>
        <strain evidence="8 9">IHEM 14462</strain>
    </source>
</reference>